<reference evidence="2" key="1">
    <citation type="submission" date="2016-10" db="EMBL/GenBank/DDBJ databases">
        <authorList>
            <person name="Varghese N."/>
            <person name="Submissions S."/>
        </authorList>
    </citation>
    <scope>NUCLEOTIDE SEQUENCE [LARGE SCALE GENOMIC DNA]</scope>
    <source>
        <strain evidence="2">DSM 24450</strain>
    </source>
</reference>
<evidence type="ECO:0008006" key="3">
    <source>
        <dbReference type="Google" id="ProtNLM"/>
    </source>
</evidence>
<dbReference type="OrthoDB" id="979487at2"/>
<organism evidence="1 2">
    <name type="scientific">Lutibacter maritimus</name>
    <dbReference type="NCBI Taxonomy" id="593133"/>
    <lineage>
        <taxon>Bacteria</taxon>
        <taxon>Pseudomonadati</taxon>
        <taxon>Bacteroidota</taxon>
        <taxon>Flavobacteriia</taxon>
        <taxon>Flavobacteriales</taxon>
        <taxon>Flavobacteriaceae</taxon>
        <taxon>Lutibacter</taxon>
    </lineage>
</organism>
<protein>
    <recommendedName>
        <fullName evidence="3">Adenylosuccinate lyase</fullName>
    </recommendedName>
</protein>
<name>A0A1I6SKL7_9FLAO</name>
<evidence type="ECO:0000313" key="1">
    <source>
        <dbReference type="EMBL" id="SFS77410.1"/>
    </source>
</evidence>
<dbReference type="EMBL" id="FOZP01000009">
    <property type="protein sequence ID" value="SFS77410.1"/>
    <property type="molecule type" value="Genomic_DNA"/>
</dbReference>
<accession>A0A1I6SKL7</accession>
<dbReference type="STRING" id="593133.SAMN04488006_3126"/>
<dbReference type="Proteomes" id="UP000199312">
    <property type="component" value="Unassembled WGS sequence"/>
</dbReference>
<proteinExistence type="predicted"/>
<keyword evidence="2" id="KW-1185">Reference proteome</keyword>
<dbReference type="RefSeq" id="WP_090229809.1">
    <property type="nucleotide sequence ID" value="NZ_FOZP01000009.1"/>
</dbReference>
<evidence type="ECO:0000313" key="2">
    <source>
        <dbReference type="Proteomes" id="UP000199312"/>
    </source>
</evidence>
<dbReference type="AlphaFoldDB" id="A0A1I6SKL7"/>
<sequence length="189" mass="21938">MSKDYLIYQLNTIENARRDNRLKVANLVIENKNFFQFLLEIVFELNNKTGIKAAWILELVCEQKLDWLVPHLDNFTKNISIVTQDSAVRPISKICNFMAIAYTSKKDSLLKVQLKKNHIDLIIEAGFDWMISNHKVATKAYAMNTLYLFGKNYNWVHEELKLIIQQNITTESAAYKARGKITLALINKK</sequence>
<gene>
    <name evidence="1" type="ORF">SAMN04488006_3126</name>
</gene>